<protein>
    <submittedName>
        <fullName evidence="2">Uncharacterized protein</fullName>
    </submittedName>
</protein>
<name>A0ABR1RF31_9PEZI</name>
<evidence type="ECO:0000313" key="2">
    <source>
        <dbReference type="EMBL" id="KAK8009237.1"/>
    </source>
</evidence>
<evidence type="ECO:0000313" key="3">
    <source>
        <dbReference type="Proteomes" id="UP001396898"/>
    </source>
</evidence>
<dbReference type="Pfam" id="PF11374">
    <property type="entry name" value="DUF3176"/>
    <property type="match status" value="1"/>
</dbReference>
<accession>A0ABR1RF31</accession>
<keyword evidence="1" id="KW-1133">Transmembrane helix</keyword>
<dbReference type="InterPro" id="IPR021514">
    <property type="entry name" value="DUF3176"/>
</dbReference>
<comment type="caution">
    <text evidence="2">The sequence shown here is derived from an EMBL/GenBank/DDBJ whole genome shotgun (WGS) entry which is preliminary data.</text>
</comment>
<dbReference type="PANTHER" id="PTHR35394:SF5">
    <property type="entry name" value="DUF3176 DOMAIN-CONTAINING PROTEIN"/>
    <property type="match status" value="1"/>
</dbReference>
<evidence type="ECO:0000256" key="1">
    <source>
        <dbReference type="SAM" id="Phobius"/>
    </source>
</evidence>
<dbReference type="Proteomes" id="UP001396898">
    <property type="component" value="Unassembled WGS sequence"/>
</dbReference>
<reference evidence="2 3" key="1">
    <citation type="submission" date="2023-01" db="EMBL/GenBank/DDBJ databases">
        <title>Analysis of 21 Apiospora genomes using comparative genomics revels a genus with tremendous synthesis potential of carbohydrate active enzymes and secondary metabolites.</title>
        <authorList>
            <person name="Sorensen T."/>
        </authorList>
    </citation>
    <scope>NUCLEOTIDE SEQUENCE [LARGE SCALE GENOMIC DNA]</scope>
    <source>
        <strain evidence="2 3">CBS 20057</strain>
    </source>
</reference>
<proteinExistence type="predicted"/>
<feature type="transmembrane region" description="Helical" evidence="1">
    <location>
        <begin position="539"/>
        <end position="560"/>
    </location>
</feature>
<keyword evidence="1" id="KW-0472">Membrane</keyword>
<keyword evidence="3" id="KW-1185">Reference proteome</keyword>
<gene>
    <name evidence="2" type="ORF">PG991_011788</name>
</gene>
<sequence>MTGTLYSYNGQVAPQWPLKITLNALLSIYSVMFRAALGFVTASCIGQLQWTWFHSERPLYDVVRYTEASQGAWGSIRWLYTHHFRQPLTALGAVILVLAVALDPFVQQLIKPVACAKASADVPTLPRTNYFPDPAKSVEFGKDLDMAMEKAIMAPDTGVEAHCLTGNCTFPEEYGTVAYCSRCEDSSAELTVETRCSPDAPGKLITKPQDCPVNSTYIVQTSLPKGFYISDYGTFTKLNVSYRLDSEGSFLYPSDPQFGAEMFKMDIIYNQTDVSFESPRPDMATVRLIAGKTPFSDVHLDIMTGLPIPGCDAPNSGNNWRCRGYGAATCTITPCVRMYNATVVNGRLTENVVSDSGTLQWGVGREELYGQNISRMLDTYCITQDEKHRLSDLGYNIDPKQRWLGLNTSYGDAASNGKLATKALSERKCLYSISSEFTKAIAEFDMLTYVWGTVRGLGSVTFTDGVPERDVPLTDHFMGELMPRRLYDSGNIDMEHVETTFADLANSMTRLLRTHGSENYSAPAVGEAYYYSTCIEVRWLWITFPSALAVLTVVLLASVIRMSHVQDKPVWKSSPLVWIHQSFGQGGGPLGGNGTGTPSLAELEEKSKQVPVSVNKLHI</sequence>
<dbReference type="EMBL" id="JAQQWI010000016">
    <property type="protein sequence ID" value="KAK8009237.1"/>
    <property type="molecule type" value="Genomic_DNA"/>
</dbReference>
<keyword evidence="1" id="KW-0812">Transmembrane</keyword>
<organism evidence="2 3">
    <name type="scientific">Apiospora marii</name>
    <dbReference type="NCBI Taxonomy" id="335849"/>
    <lineage>
        <taxon>Eukaryota</taxon>
        <taxon>Fungi</taxon>
        <taxon>Dikarya</taxon>
        <taxon>Ascomycota</taxon>
        <taxon>Pezizomycotina</taxon>
        <taxon>Sordariomycetes</taxon>
        <taxon>Xylariomycetidae</taxon>
        <taxon>Amphisphaeriales</taxon>
        <taxon>Apiosporaceae</taxon>
        <taxon>Apiospora</taxon>
    </lineage>
</organism>
<dbReference type="PANTHER" id="PTHR35394">
    <property type="entry name" value="DUF3176 DOMAIN-CONTAINING PROTEIN"/>
    <property type="match status" value="1"/>
</dbReference>